<comment type="caution">
    <text evidence="1">The sequence shown here is derived from an EMBL/GenBank/DDBJ whole genome shotgun (WGS) entry which is preliminary data.</text>
</comment>
<sequence length="147" mass="16494">MIGDLVIAGCSRRKTPDIGLLPALERYTGGIAPQLHARFADHPHARSRIRFLSAAFGLVRADDLIASYDQRLDSDRVEGLRLIVNGQLQRDFAAHGVPQRVLLVLEPDYLVLLADLLALPERPVLHWIPDPRGWPQAAAVLDEWRWP</sequence>
<evidence type="ECO:0000313" key="2">
    <source>
        <dbReference type="Proteomes" id="UP000263377"/>
    </source>
</evidence>
<proteinExistence type="predicted"/>
<gene>
    <name evidence="1" type="ORF">DR950_05530</name>
</gene>
<accession>A0A372ZPC9</accession>
<keyword evidence="2" id="KW-1185">Reference proteome</keyword>
<organism evidence="1 2">
    <name type="scientific">Kitasatospora xanthocidica</name>
    <dbReference type="NCBI Taxonomy" id="83382"/>
    <lineage>
        <taxon>Bacteria</taxon>
        <taxon>Bacillati</taxon>
        <taxon>Actinomycetota</taxon>
        <taxon>Actinomycetes</taxon>
        <taxon>Kitasatosporales</taxon>
        <taxon>Streptomycetaceae</taxon>
        <taxon>Kitasatospora</taxon>
    </lineage>
</organism>
<dbReference type="Proteomes" id="UP000263377">
    <property type="component" value="Unassembled WGS sequence"/>
</dbReference>
<dbReference type="RefSeq" id="WP_117486123.1">
    <property type="nucleotide sequence ID" value="NZ_QVIG01000001.1"/>
</dbReference>
<reference evidence="1 2" key="1">
    <citation type="submission" date="2018-08" db="EMBL/GenBank/DDBJ databases">
        <title>Diversity &amp; Physiological Properties of Lignin-Decomposing Actinobacteria from Soil.</title>
        <authorList>
            <person name="Roh S.G."/>
            <person name="Kim S.B."/>
        </authorList>
    </citation>
    <scope>NUCLEOTIDE SEQUENCE [LARGE SCALE GENOMIC DNA]</scope>
    <source>
        <strain evidence="1 2">MMS17-GH009</strain>
    </source>
</reference>
<dbReference type="AlphaFoldDB" id="A0A372ZPC9"/>
<dbReference type="EMBL" id="QVIG01000001">
    <property type="protein sequence ID" value="RGD57322.1"/>
    <property type="molecule type" value="Genomic_DNA"/>
</dbReference>
<name>A0A372ZPC9_9ACTN</name>
<protein>
    <submittedName>
        <fullName evidence="1">Uncharacterized protein</fullName>
    </submittedName>
</protein>
<evidence type="ECO:0000313" key="1">
    <source>
        <dbReference type="EMBL" id="RGD57322.1"/>
    </source>
</evidence>